<dbReference type="AlphaFoldDB" id="A0A9P7QUR9"/>
<accession>A0A9P7QUR9</accession>
<feature type="non-terminal residue" evidence="1">
    <location>
        <position position="75"/>
    </location>
</feature>
<organism evidence="1 2">
    <name type="scientific">Colletotrichum scovillei</name>
    <dbReference type="NCBI Taxonomy" id="1209932"/>
    <lineage>
        <taxon>Eukaryota</taxon>
        <taxon>Fungi</taxon>
        <taxon>Dikarya</taxon>
        <taxon>Ascomycota</taxon>
        <taxon>Pezizomycotina</taxon>
        <taxon>Sordariomycetes</taxon>
        <taxon>Hypocreomycetidae</taxon>
        <taxon>Glomerellales</taxon>
        <taxon>Glomerellaceae</taxon>
        <taxon>Colletotrichum</taxon>
        <taxon>Colletotrichum acutatum species complex</taxon>
    </lineage>
</organism>
<reference evidence="1" key="1">
    <citation type="submission" date="2021-05" db="EMBL/GenBank/DDBJ databases">
        <title>Comparative genomics of three Colletotrichum scovillei strains and genetic complementation revealed genes involved fungal growth and virulence on chili pepper.</title>
        <authorList>
            <person name="Hsieh D.-K."/>
            <person name="Chuang S.-C."/>
            <person name="Chen C.-Y."/>
            <person name="Chao Y.-T."/>
            <person name="Lu M.-Y.J."/>
            <person name="Lee M.-H."/>
            <person name="Shih M.-C."/>
        </authorList>
    </citation>
    <scope>NUCLEOTIDE SEQUENCE</scope>
    <source>
        <strain evidence="1">Coll-153</strain>
    </source>
</reference>
<proteinExistence type="predicted"/>
<keyword evidence="2" id="KW-1185">Reference proteome</keyword>
<comment type="caution">
    <text evidence="1">The sequence shown here is derived from an EMBL/GenBank/DDBJ whole genome shotgun (WGS) entry which is preliminary data.</text>
</comment>
<dbReference type="EMBL" id="JAESDN010000015">
    <property type="protein sequence ID" value="KAG7041478.1"/>
    <property type="molecule type" value="Genomic_DNA"/>
</dbReference>
<evidence type="ECO:0000313" key="2">
    <source>
        <dbReference type="Proteomes" id="UP000699042"/>
    </source>
</evidence>
<gene>
    <name evidence="1" type="ORF">JMJ77_003583</name>
</gene>
<sequence length="75" mass="7854">PGLWSKNGQGTKRPSAIKERLQGGSRFQNLCVVPLLSAPPVSAQCPDLGGASANTQAQVDATGFQNLRPEVAHND</sequence>
<evidence type="ECO:0000313" key="1">
    <source>
        <dbReference type="EMBL" id="KAG7041478.1"/>
    </source>
</evidence>
<dbReference type="Proteomes" id="UP000699042">
    <property type="component" value="Unassembled WGS sequence"/>
</dbReference>
<name>A0A9P7QUR9_9PEZI</name>
<protein>
    <submittedName>
        <fullName evidence="1">Uncharacterized protein</fullName>
    </submittedName>
</protein>